<comment type="caution">
    <text evidence="8">The sequence shown here is derived from an EMBL/GenBank/DDBJ whole genome shotgun (WGS) entry which is preliminary data.</text>
</comment>
<comment type="subcellular location">
    <subcellularLocation>
        <location evidence="1 7">Membrane</location>
        <topology evidence="1 7">Multi-pass membrane protein</topology>
    </subcellularLocation>
</comment>
<evidence type="ECO:0000256" key="3">
    <source>
        <dbReference type="ARBA" id="ARBA00022692"/>
    </source>
</evidence>
<sequence>MSSPEKMEIIEPAKKDLGMVVNCMKIMMMIFNVIFLMTGVLVLALGIYVKVALSQYIALGTLDEQAPPFILISVGFAIVVVGASGIFCLMKNKAILLFVFAGFVLLLFFILLGAGIALVVYREKLMTDTMVGLKKAMKNYGKDGEEALTVGFDFVQSKLKCCGIKEYTDWNNHQSFEKKSVPQSCCKGDVSKCTYQDLDHKTAAMQIHTQGCHVLLVDFISENLGPIGGIAVGISLFLVLGAVLAVFIGRSIRNHPDNPV</sequence>
<dbReference type="InterPro" id="IPR000301">
    <property type="entry name" value="Tetraspanin_animals"/>
</dbReference>
<keyword evidence="5 7" id="KW-0472">Membrane</keyword>
<evidence type="ECO:0000256" key="5">
    <source>
        <dbReference type="ARBA" id="ARBA00023136"/>
    </source>
</evidence>
<dbReference type="Proteomes" id="UP001283361">
    <property type="component" value="Unassembled WGS sequence"/>
</dbReference>
<dbReference type="Pfam" id="PF00335">
    <property type="entry name" value="Tetraspanin"/>
    <property type="match status" value="1"/>
</dbReference>
<dbReference type="InterPro" id="IPR018499">
    <property type="entry name" value="Tetraspanin/Peripherin"/>
</dbReference>
<dbReference type="AlphaFoldDB" id="A0AAE1DSD3"/>
<evidence type="ECO:0000256" key="7">
    <source>
        <dbReference type="RuleBase" id="RU361218"/>
    </source>
</evidence>
<keyword evidence="3 7" id="KW-0812">Transmembrane</keyword>
<dbReference type="PANTHER" id="PTHR19282">
    <property type="entry name" value="TETRASPANIN"/>
    <property type="match status" value="1"/>
</dbReference>
<dbReference type="PIRSF" id="PIRSF002419">
    <property type="entry name" value="Tetraspanin"/>
    <property type="match status" value="1"/>
</dbReference>
<dbReference type="PANTHER" id="PTHR19282:SF252">
    <property type="entry name" value="TETRASPANIN"/>
    <property type="match status" value="1"/>
</dbReference>
<reference evidence="8" key="1">
    <citation type="journal article" date="2023" name="G3 (Bethesda)">
        <title>A reference genome for the long-term kleptoplast-retaining sea slug Elysia crispata morphotype clarki.</title>
        <authorList>
            <person name="Eastman K.E."/>
            <person name="Pendleton A.L."/>
            <person name="Shaikh M.A."/>
            <person name="Suttiyut T."/>
            <person name="Ogas R."/>
            <person name="Tomko P."/>
            <person name="Gavelis G."/>
            <person name="Widhalm J.R."/>
            <person name="Wisecaver J.H."/>
        </authorList>
    </citation>
    <scope>NUCLEOTIDE SEQUENCE</scope>
    <source>
        <strain evidence="8">ECLA1</strain>
    </source>
</reference>
<dbReference type="SUPFAM" id="SSF48652">
    <property type="entry name" value="Tetraspanin"/>
    <property type="match status" value="1"/>
</dbReference>
<feature type="transmembrane region" description="Helical" evidence="7">
    <location>
        <begin position="227"/>
        <end position="248"/>
    </location>
</feature>
<keyword evidence="6" id="KW-1015">Disulfide bond</keyword>
<evidence type="ECO:0000256" key="4">
    <source>
        <dbReference type="ARBA" id="ARBA00022989"/>
    </source>
</evidence>
<evidence type="ECO:0000256" key="1">
    <source>
        <dbReference type="ARBA" id="ARBA00004141"/>
    </source>
</evidence>
<accession>A0AAE1DSD3</accession>
<proteinExistence type="inferred from homology"/>
<feature type="disulfide bond" evidence="6">
    <location>
        <begin position="162"/>
        <end position="186"/>
    </location>
</feature>
<comment type="similarity">
    <text evidence="2 7">Belongs to the tetraspanin (TM4SF) family.</text>
</comment>
<evidence type="ECO:0000256" key="6">
    <source>
        <dbReference type="PIRSR" id="PIRSR002419-1"/>
    </source>
</evidence>
<keyword evidence="4 7" id="KW-1133">Transmembrane helix</keyword>
<name>A0AAE1DSD3_9GAST</name>
<protein>
    <recommendedName>
        <fullName evidence="7">Tetraspanin</fullName>
    </recommendedName>
</protein>
<dbReference type="InterPro" id="IPR008952">
    <property type="entry name" value="Tetraspanin_EC2_sf"/>
</dbReference>
<dbReference type="Gene3D" id="1.10.1450.10">
    <property type="entry name" value="Tetraspanin"/>
    <property type="match status" value="1"/>
</dbReference>
<keyword evidence="9" id="KW-1185">Reference proteome</keyword>
<feature type="transmembrane region" description="Helical" evidence="7">
    <location>
        <begin position="69"/>
        <end position="89"/>
    </location>
</feature>
<dbReference type="EMBL" id="JAWDGP010002704">
    <property type="protein sequence ID" value="KAK3780570.1"/>
    <property type="molecule type" value="Genomic_DNA"/>
</dbReference>
<feature type="transmembrane region" description="Helical" evidence="7">
    <location>
        <begin position="29"/>
        <end position="49"/>
    </location>
</feature>
<evidence type="ECO:0000256" key="2">
    <source>
        <dbReference type="ARBA" id="ARBA00006840"/>
    </source>
</evidence>
<evidence type="ECO:0000313" key="9">
    <source>
        <dbReference type="Proteomes" id="UP001283361"/>
    </source>
</evidence>
<gene>
    <name evidence="8" type="ORF">RRG08_037510</name>
</gene>
<dbReference type="PRINTS" id="PR00259">
    <property type="entry name" value="TMFOUR"/>
</dbReference>
<evidence type="ECO:0000313" key="8">
    <source>
        <dbReference type="EMBL" id="KAK3780570.1"/>
    </source>
</evidence>
<dbReference type="GO" id="GO:0005886">
    <property type="term" value="C:plasma membrane"/>
    <property type="evidence" value="ECO:0007669"/>
    <property type="project" value="TreeGrafter"/>
</dbReference>
<organism evidence="8 9">
    <name type="scientific">Elysia crispata</name>
    <name type="common">lettuce slug</name>
    <dbReference type="NCBI Taxonomy" id="231223"/>
    <lineage>
        <taxon>Eukaryota</taxon>
        <taxon>Metazoa</taxon>
        <taxon>Spiralia</taxon>
        <taxon>Lophotrochozoa</taxon>
        <taxon>Mollusca</taxon>
        <taxon>Gastropoda</taxon>
        <taxon>Heterobranchia</taxon>
        <taxon>Euthyneura</taxon>
        <taxon>Panpulmonata</taxon>
        <taxon>Sacoglossa</taxon>
        <taxon>Placobranchoidea</taxon>
        <taxon>Plakobranchidae</taxon>
        <taxon>Elysia</taxon>
    </lineage>
</organism>
<feature type="transmembrane region" description="Helical" evidence="7">
    <location>
        <begin position="96"/>
        <end position="121"/>
    </location>
</feature>